<dbReference type="EMBL" id="GBRH01210770">
    <property type="protein sequence ID" value="JAD87125.1"/>
    <property type="molecule type" value="Transcribed_RNA"/>
</dbReference>
<name>A0A0A9DNC5_ARUDO</name>
<reference evidence="1" key="1">
    <citation type="submission" date="2014-09" db="EMBL/GenBank/DDBJ databases">
        <authorList>
            <person name="Magalhaes I.L.F."/>
            <person name="Oliveira U."/>
            <person name="Santos F.R."/>
            <person name="Vidigal T.H.D.A."/>
            <person name="Brescovit A.D."/>
            <person name="Santos A.J."/>
        </authorList>
    </citation>
    <scope>NUCLEOTIDE SEQUENCE</scope>
    <source>
        <tissue evidence="1">Shoot tissue taken approximately 20 cm above the soil surface</tissue>
    </source>
</reference>
<protein>
    <submittedName>
        <fullName evidence="1">Phb4</fullName>
    </submittedName>
</protein>
<reference evidence="1" key="2">
    <citation type="journal article" date="2015" name="Data Brief">
        <title>Shoot transcriptome of the giant reed, Arundo donax.</title>
        <authorList>
            <person name="Barrero R.A."/>
            <person name="Guerrero F.D."/>
            <person name="Moolhuijzen P."/>
            <person name="Goolsby J.A."/>
            <person name="Tidwell J."/>
            <person name="Bellgard S.E."/>
            <person name="Bellgard M.I."/>
        </authorList>
    </citation>
    <scope>NUCLEOTIDE SEQUENCE</scope>
    <source>
        <tissue evidence="1">Shoot tissue taken approximately 20 cm above the soil surface</tissue>
    </source>
</reference>
<accession>A0A0A9DNC5</accession>
<dbReference type="AlphaFoldDB" id="A0A0A9DNC5"/>
<sequence length="82" mass="9161">MPPQIAVPKVVFRFHECRSDKTSGRNFINDRVFSLNYSSMGPRTVTIKQLDNHFTSFVCPPHSAAGVPAKGHWSQGTPCCLR</sequence>
<proteinExistence type="predicted"/>
<organism evidence="1">
    <name type="scientific">Arundo donax</name>
    <name type="common">Giant reed</name>
    <name type="synonym">Donax arundinaceus</name>
    <dbReference type="NCBI Taxonomy" id="35708"/>
    <lineage>
        <taxon>Eukaryota</taxon>
        <taxon>Viridiplantae</taxon>
        <taxon>Streptophyta</taxon>
        <taxon>Embryophyta</taxon>
        <taxon>Tracheophyta</taxon>
        <taxon>Spermatophyta</taxon>
        <taxon>Magnoliopsida</taxon>
        <taxon>Liliopsida</taxon>
        <taxon>Poales</taxon>
        <taxon>Poaceae</taxon>
        <taxon>PACMAD clade</taxon>
        <taxon>Arundinoideae</taxon>
        <taxon>Arundineae</taxon>
        <taxon>Arundo</taxon>
    </lineage>
</organism>
<evidence type="ECO:0000313" key="1">
    <source>
        <dbReference type="EMBL" id="JAD87125.1"/>
    </source>
</evidence>